<protein>
    <submittedName>
        <fullName evidence="1">Uncharacterized protein</fullName>
    </submittedName>
</protein>
<sequence>NKGQPVAQLEYSWIIESLMYLTNCTRPYLAYPVNKLCRFTSNPSHEHWNTLRRVKCLRYAFEYELKYSRYPVVLEGY</sequence>
<name>A0A9N7NEN6_STRHE</name>
<dbReference type="Proteomes" id="UP001153555">
    <property type="component" value="Unassembled WGS sequence"/>
</dbReference>
<feature type="non-terminal residue" evidence="1">
    <location>
        <position position="1"/>
    </location>
</feature>
<comment type="caution">
    <text evidence="1">The sequence shown here is derived from an EMBL/GenBank/DDBJ whole genome shotgun (WGS) entry which is preliminary data.</text>
</comment>
<dbReference type="AlphaFoldDB" id="A0A9N7NEN6"/>
<gene>
    <name evidence="1" type="ORF">SHERM_25823</name>
</gene>
<organism evidence="1 2">
    <name type="scientific">Striga hermonthica</name>
    <name type="common">Purple witchweed</name>
    <name type="synonym">Buchnera hermonthica</name>
    <dbReference type="NCBI Taxonomy" id="68872"/>
    <lineage>
        <taxon>Eukaryota</taxon>
        <taxon>Viridiplantae</taxon>
        <taxon>Streptophyta</taxon>
        <taxon>Embryophyta</taxon>
        <taxon>Tracheophyta</taxon>
        <taxon>Spermatophyta</taxon>
        <taxon>Magnoliopsida</taxon>
        <taxon>eudicotyledons</taxon>
        <taxon>Gunneridae</taxon>
        <taxon>Pentapetalae</taxon>
        <taxon>asterids</taxon>
        <taxon>lamiids</taxon>
        <taxon>Lamiales</taxon>
        <taxon>Orobanchaceae</taxon>
        <taxon>Buchnereae</taxon>
        <taxon>Striga</taxon>
    </lineage>
</organism>
<reference evidence="1" key="1">
    <citation type="submission" date="2019-12" db="EMBL/GenBank/DDBJ databases">
        <authorList>
            <person name="Scholes J."/>
        </authorList>
    </citation>
    <scope>NUCLEOTIDE SEQUENCE</scope>
</reference>
<accession>A0A9N7NEN6</accession>
<feature type="non-terminal residue" evidence="1">
    <location>
        <position position="77"/>
    </location>
</feature>
<keyword evidence="2" id="KW-1185">Reference proteome</keyword>
<proteinExistence type="predicted"/>
<dbReference type="EMBL" id="CACSLK010027829">
    <property type="protein sequence ID" value="CAA0830401.1"/>
    <property type="molecule type" value="Genomic_DNA"/>
</dbReference>
<evidence type="ECO:0000313" key="1">
    <source>
        <dbReference type="EMBL" id="CAA0830401.1"/>
    </source>
</evidence>
<dbReference type="OrthoDB" id="910323at2759"/>
<evidence type="ECO:0000313" key="2">
    <source>
        <dbReference type="Proteomes" id="UP001153555"/>
    </source>
</evidence>